<feature type="compositionally biased region" description="Polar residues" evidence="1">
    <location>
        <begin position="1"/>
        <end position="17"/>
    </location>
</feature>
<feature type="region of interest" description="Disordered" evidence="1">
    <location>
        <begin position="94"/>
        <end position="121"/>
    </location>
</feature>
<feature type="domain" description="F-box" evidence="2">
    <location>
        <begin position="366"/>
        <end position="417"/>
    </location>
</feature>
<dbReference type="AlphaFoldDB" id="A0A9N9CKV2"/>
<dbReference type="PROSITE" id="PS50181">
    <property type="entry name" value="FBOX"/>
    <property type="match status" value="1"/>
</dbReference>
<feature type="compositionally biased region" description="Polar residues" evidence="1">
    <location>
        <begin position="238"/>
        <end position="269"/>
    </location>
</feature>
<reference evidence="3" key="1">
    <citation type="submission" date="2021-06" db="EMBL/GenBank/DDBJ databases">
        <authorList>
            <person name="Kallberg Y."/>
            <person name="Tangrot J."/>
            <person name="Rosling A."/>
        </authorList>
    </citation>
    <scope>NUCLEOTIDE SEQUENCE</scope>
    <source>
        <strain evidence="3">CL551</strain>
    </source>
</reference>
<feature type="compositionally biased region" description="Polar residues" evidence="1">
    <location>
        <begin position="174"/>
        <end position="193"/>
    </location>
</feature>
<dbReference type="EMBL" id="CAJVPV010006364">
    <property type="protein sequence ID" value="CAG8603929.1"/>
    <property type="molecule type" value="Genomic_DNA"/>
</dbReference>
<feature type="compositionally biased region" description="Low complexity" evidence="1">
    <location>
        <begin position="217"/>
        <end position="237"/>
    </location>
</feature>
<dbReference type="InterPro" id="IPR001810">
    <property type="entry name" value="F-box_dom"/>
</dbReference>
<dbReference type="SUPFAM" id="SSF81383">
    <property type="entry name" value="F-box domain"/>
    <property type="match status" value="1"/>
</dbReference>
<evidence type="ECO:0000256" key="1">
    <source>
        <dbReference type="SAM" id="MobiDB-lite"/>
    </source>
</evidence>
<feature type="region of interest" description="Disordered" evidence="1">
    <location>
        <begin position="135"/>
        <end position="154"/>
    </location>
</feature>
<evidence type="ECO:0000313" key="4">
    <source>
        <dbReference type="Proteomes" id="UP000789342"/>
    </source>
</evidence>
<feature type="compositionally biased region" description="Low complexity" evidence="1">
    <location>
        <begin position="328"/>
        <end position="337"/>
    </location>
</feature>
<feature type="region of interest" description="Disordered" evidence="1">
    <location>
        <begin position="215"/>
        <end position="269"/>
    </location>
</feature>
<name>A0A9N9CKV2_9GLOM</name>
<dbReference type="Pfam" id="PF00646">
    <property type="entry name" value="F-box"/>
    <property type="match status" value="1"/>
</dbReference>
<accession>A0A9N9CKV2</accession>
<keyword evidence="4" id="KW-1185">Reference proteome</keyword>
<feature type="region of interest" description="Disordered" evidence="1">
    <location>
        <begin position="170"/>
        <end position="193"/>
    </location>
</feature>
<proteinExistence type="predicted"/>
<protein>
    <submittedName>
        <fullName evidence="3">11426_t:CDS:1</fullName>
    </submittedName>
</protein>
<sequence>MKGISCQSVTDESSIVTVPSKETPHQSITDDSSMVTISFQEKNQSTFDGNSTITTFSREETSQSITSESPITIACSQEAPKQRTADENLLATASLKEDTSGQSTTKANSVDVSSSQEIQSATDESLIVTASLKEDISSQSTTKENSVDVSSSQEIQSAADESLIATASLKEDTSSQSITKANSVDVSSSQEIQSATDENLMAATSLKEDTLNQSAIEESSVDLSSSQESQSAADESLITTASLKEDTSSQSTTKENSVDVSSSQEIQSATGENLMAATSLKEETLNQSVIEESSVDLSSSQESQSATDKTLIVVTSLKEDTLNQNATSKSSVNVSSSQEIQSAANDNSISSQESHEQPVATLQKQSGVLSRIPVEIFIKICKDVPPHELFYLSKLCKRFHVLLISSNFGTEQIWRSSRKNFMKALPDPPQNYSEGHWLFLNMVDLGCQFCGSGAIDPKGDLPSENPVKTYWMFRVMCCRKCLKERTVTKLQVEEKKRFVLNFLPCLELNKRPNIYWNSHVEKIYEEYLQTPRERYSQWLNEKRDSIYTKKCIASYCAGRSDDNIKSNASIKKKRFKNVANVLSSKVPNDAGREITRVISKIKQLPTYKEYWKNINSVVLFNEYHWRKFEEKLLKEWEANRRYAVTRERLYSVALKINKDYSSDKALFDYLYHCPSFRNNYPPQFSNPNESLDENFVDKEFIPKLIMEAYKIANETERPPPITTVDGIMKFRLYSLERIKCHFEEIHEINGKIVDLDKMIEVDWLEVGKQLLNRDAESICFHFPLKDVFNPFKKNRKLM</sequence>
<organism evidence="3 4">
    <name type="scientific">Acaulospora morrowiae</name>
    <dbReference type="NCBI Taxonomy" id="94023"/>
    <lineage>
        <taxon>Eukaryota</taxon>
        <taxon>Fungi</taxon>
        <taxon>Fungi incertae sedis</taxon>
        <taxon>Mucoromycota</taxon>
        <taxon>Glomeromycotina</taxon>
        <taxon>Glomeromycetes</taxon>
        <taxon>Diversisporales</taxon>
        <taxon>Acaulosporaceae</taxon>
        <taxon>Acaulospora</taxon>
    </lineage>
</organism>
<evidence type="ECO:0000313" key="3">
    <source>
        <dbReference type="EMBL" id="CAG8603929.1"/>
    </source>
</evidence>
<feature type="compositionally biased region" description="Polar residues" evidence="1">
    <location>
        <begin position="338"/>
        <end position="352"/>
    </location>
</feature>
<dbReference type="OrthoDB" id="2322499at2759"/>
<feature type="compositionally biased region" description="Polar residues" evidence="1">
    <location>
        <begin position="100"/>
        <end position="121"/>
    </location>
</feature>
<feature type="region of interest" description="Disordered" evidence="1">
    <location>
        <begin position="1"/>
        <end position="30"/>
    </location>
</feature>
<feature type="compositionally biased region" description="Polar residues" evidence="1">
    <location>
        <begin position="137"/>
        <end position="154"/>
    </location>
</feature>
<gene>
    <name evidence="3" type="ORF">AMORRO_LOCUS7903</name>
</gene>
<feature type="region of interest" description="Disordered" evidence="1">
    <location>
        <begin position="324"/>
        <end position="357"/>
    </location>
</feature>
<comment type="caution">
    <text evidence="3">The sequence shown here is derived from an EMBL/GenBank/DDBJ whole genome shotgun (WGS) entry which is preliminary data.</text>
</comment>
<evidence type="ECO:0000259" key="2">
    <source>
        <dbReference type="PROSITE" id="PS50181"/>
    </source>
</evidence>
<dbReference type="InterPro" id="IPR036047">
    <property type="entry name" value="F-box-like_dom_sf"/>
</dbReference>
<dbReference type="Proteomes" id="UP000789342">
    <property type="component" value="Unassembled WGS sequence"/>
</dbReference>